<evidence type="ECO:0000313" key="1">
    <source>
        <dbReference type="EMBL" id="ACF86816.1"/>
    </source>
</evidence>
<protein>
    <submittedName>
        <fullName evidence="1">Uncharacterized protein</fullName>
    </submittedName>
</protein>
<reference evidence="1" key="1">
    <citation type="journal article" date="2009" name="PLoS Genet.">
        <title>Sequencing, mapping, and analysis of 27,455 maize full-length cDNAs.</title>
        <authorList>
            <person name="Soderlund C."/>
            <person name="Descour A."/>
            <person name="Kudrna D."/>
            <person name="Bomhoff M."/>
            <person name="Boyd L."/>
            <person name="Currie J."/>
            <person name="Angelova A."/>
            <person name="Collura K."/>
            <person name="Wissotski M."/>
            <person name="Ashley E."/>
            <person name="Morrow D."/>
            <person name="Fernandes J."/>
            <person name="Walbot V."/>
            <person name="Yu Y."/>
        </authorList>
    </citation>
    <scope>NUCLEOTIDE SEQUENCE</scope>
    <source>
        <strain evidence="1">B73</strain>
    </source>
</reference>
<sequence>MDGSWCFRSLRTLFMCTAWLRTTRNGRKSTSSVRCPGSPSALMTSPCSLECATVSMPACCSTG</sequence>
<dbReference type="AlphaFoldDB" id="B4FXH3"/>
<organism evidence="1">
    <name type="scientific">Zea mays</name>
    <name type="common">Maize</name>
    <dbReference type="NCBI Taxonomy" id="4577"/>
    <lineage>
        <taxon>Eukaryota</taxon>
        <taxon>Viridiplantae</taxon>
        <taxon>Streptophyta</taxon>
        <taxon>Embryophyta</taxon>
        <taxon>Tracheophyta</taxon>
        <taxon>Spermatophyta</taxon>
        <taxon>Magnoliopsida</taxon>
        <taxon>Liliopsida</taxon>
        <taxon>Poales</taxon>
        <taxon>Poaceae</taxon>
        <taxon>PACMAD clade</taxon>
        <taxon>Panicoideae</taxon>
        <taxon>Andropogonodae</taxon>
        <taxon>Andropogoneae</taxon>
        <taxon>Tripsacinae</taxon>
        <taxon>Zea</taxon>
    </lineage>
</organism>
<dbReference type="EMBL" id="BT041811">
    <property type="protein sequence ID" value="ACF86816.1"/>
    <property type="molecule type" value="mRNA"/>
</dbReference>
<name>B4FXH3_MAIZE</name>
<accession>B4FXH3</accession>
<proteinExistence type="evidence at transcript level"/>